<dbReference type="Proteomes" id="UP001597216">
    <property type="component" value="Unassembled WGS sequence"/>
</dbReference>
<dbReference type="PANTHER" id="PTHR43673:SF10">
    <property type="entry name" value="NADH DEHYDROGENASE_NAD(P)H NITROREDUCTASE XCC3605-RELATED"/>
    <property type="match status" value="1"/>
</dbReference>
<name>A0ABW3T3P3_9CAUL</name>
<dbReference type="PANTHER" id="PTHR43673">
    <property type="entry name" value="NAD(P)H NITROREDUCTASE YDGI-RELATED"/>
    <property type="match status" value="1"/>
</dbReference>
<organism evidence="5 6">
    <name type="scientific">Phenylobacterium conjunctum</name>
    <dbReference type="NCBI Taxonomy" id="1298959"/>
    <lineage>
        <taxon>Bacteria</taxon>
        <taxon>Pseudomonadati</taxon>
        <taxon>Pseudomonadota</taxon>
        <taxon>Alphaproteobacteria</taxon>
        <taxon>Caulobacterales</taxon>
        <taxon>Caulobacteraceae</taxon>
        <taxon>Phenylobacterium</taxon>
    </lineage>
</organism>
<comment type="similarity">
    <text evidence="1">Belongs to the nitroreductase family.</text>
</comment>
<protein>
    <submittedName>
        <fullName evidence="5">Nitroreductase family protein</fullName>
    </submittedName>
</protein>
<dbReference type="RefSeq" id="WP_377353742.1">
    <property type="nucleotide sequence ID" value="NZ_JBHTLQ010000024.1"/>
</dbReference>
<feature type="region of interest" description="Disordered" evidence="3">
    <location>
        <begin position="167"/>
        <end position="196"/>
    </location>
</feature>
<evidence type="ECO:0000313" key="6">
    <source>
        <dbReference type="Proteomes" id="UP001597216"/>
    </source>
</evidence>
<evidence type="ECO:0000256" key="3">
    <source>
        <dbReference type="SAM" id="MobiDB-lite"/>
    </source>
</evidence>
<dbReference type="InterPro" id="IPR000415">
    <property type="entry name" value="Nitroreductase-like"/>
</dbReference>
<reference evidence="6" key="1">
    <citation type="journal article" date="2019" name="Int. J. Syst. Evol. Microbiol.">
        <title>The Global Catalogue of Microorganisms (GCM) 10K type strain sequencing project: providing services to taxonomists for standard genome sequencing and annotation.</title>
        <authorList>
            <consortium name="The Broad Institute Genomics Platform"/>
            <consortium name="The Broad Institute Genome Sequencing Center for Infectious Disease"/>
            <person name="Wu L."/>
            <person name="Ma J."/>
        </authorList>
    </citation>
    <scope>NUCLEOTIDE SEQUENCE [LARGE SCALE GENOMIC DNA]</scope>
    <source>
        <strain evidence="6">CCUG 55074</strain>
    </source>
</reference>
<dbReference type="Pfam" id="PF00881">
    <property type="entry name" value="Nitroreductase"/>
    <property type="match status" value="1"/>
</dbReference>
<evidence type="ECO:0000259" key="4">
    <source>
        <dbReference type="Pfam" id="PF00881"/>
    </source>
</evidence>
<dbReference type="CDD" id="cd02138">
    <property type="entry name" value="TdsD-like"/>
    <property type="match status" value="1"/>
</dbReference>
<keyword evidence="2" id="KW-0560">Oxidoreductase</keyword>
<evidence type="ECO:0000313" key="5">
    <source>
        <dbReference type="EMBL" id="MFD1191290.1"/>
    </source>
</evidence>
<dbReference type="InterPro" id="IPR029479">
    <property type="entry name" value="Nitroreductase"/>
</dbReference>
<keyword evidence="6" id="KW-1185">Reference proteome</keyword>
<feature type="domain" description="Nitroreductase" evidence="4">
    <location>
        <begin position="15"/>
        <end position="160"/>
    </location>
</feature>
<comment type="caution">
    <text evidence="5">The sequence shown here is derived from an EMBL/GenBank/DDBJ whole genome shotgun (WGS) entry which is preliminary data.</text>
</comment>
<gene>
    <name evidence="5" type="ORF">ACFQ27_11925</name>
</gene>
<dbReference type="Gene3D" id="3.40.109.10">
    <property type="entry name" value="NADH Oxidase"/>
    <property type="match status" value="1"/>
</dbReference>
<sequence length="196" mass="21354">MTRTADHAIEAHFIDRWSPRAFDPKPLPEAELMRLFEAARWAPSCMNSQPWRFVYALRDSADWELFVGLLNEGNRAWAQNASALVFVGSFTLMGFPGQPPTMPSPTPNFDTGAAWASLALQAHAQGLITHGMAGVDFARAKTELGVPDTVKLEAAIAVGYPGKKEDLPEALQARENPSPRNPVSSFAFAGRFPSAT</sequence>
<proteinExistence type="inferred from homology"/>
<evidence type="ECO:0000256" key="2">
    <source>
        <dbReference type="ARBA" id="ARBA00023002"/>
    </source>
</evidence>
<accession>A0ABW3T3P3</accession>
<dbReference type="SUPFAM" id="SSF55469">
    <property type="entry name" value="FMN-dependent nitroreductase-like"/>
    <property type="match status" value="1"/>
</dbReference>
<evidence type="ECO:0000256" key="1">
    <source>
        <dbReference type="ARBA" id="ARBA00007118"/>
    </source>
</evidence>
<dbReference type="EMBL" id="JBHTLQ010000024">
    <property type="protein sequence ID" value="MFD1191290.1"/>
    <property type="molecule type" value="Genomic_DNA"/>
</dbReference>